<reference evidence="1 2" key="1">
    <citation type="journal article" date="2019" name="Sci. Rep.">
        <title>Orb-weaving spider Araneus ventricosus genome elucidates the spidroin gene catalogue.</title>
        <authorList>
            <person name="Kono N."/>
            <person name="Nakamura H."/>
            <person name="Ohtoshi R."/>
            <person name="Moran D.A.P."/>
            <person name="Shinohara A."/>
            <person name="Yoshida Y."/>
            <person name="Fujiwara M."/>
            <person name="Mori M."/>
            <person name="Tomita M."/>
            <person name="Arakawa K."/>
        </authorList>
    </citation>
    <scope>NUCLEOTIDE SEQUENCE [LARGE SCALE GENOMIC DNA]</scope>
</reference>
<keyword evidence="2" id="KW-1185">Reference proteome</keyword>
<gene>
    <name evidence="1" type="ORF">AVEN_69951_1</name>
</gene>
<dbReference type="Gene3D" id="3.30.420.10">
    <property type="entry name" value="Ribonuclease H-like superfamily/Ribonuclease H"/>
    <property type="match status" value="1"/>
</dbReference>
<dbReference type="Proteomes" id="UP000499080">
    <property type="component" value="Unassembled WGS sequence"/>
</dbReference>
<dbReference type="PANTHER" id="PTHR45913">
    <property type="entry name" value="EPM2A-INTERACTING PROTEIN 1"/>
    <property type="match status" value="1"/>
</dbReference>
<dbReference type="PANTHER" id="PTHR45913:SF19">
    <property type="entry name" value="LOW QUALITY PROTEIN: ZINC FINGER BED DOMAIN-CONTAINING PROTEIN 5-LIKE"/>
    <property type="match status" value="1"/>
</dbReference>
<accession>A0A4Y2LVE0</accession>
<dbReference type="OrthoDB" id="6431587at2759"/>
<evidence type="ECO:0000313" key="2">
    <source>
        <dbReference type="Proteomes" id="UP000499080"/>
    </source>
</evidence>
<protein>
    <submittedName>
        <fullName evidence="1">Uncharacterized protein</fullName>
    </submittedName>
</protein>
<name>A0A4Y2LVE0_ARAVE</name>
<dbReference type="GO" id="GO:0003676">
    <property type="term" value="F:nucleic acid binding"/>
    <property type="evidence" value="ECO:0007669"/>
    <property type="project" value="InterPro"/>
</dbReference>
<proteinExistence type="predicted"/>
<dbReference type="AlphaFoldDB" id="A0A4Y2LVE0"/>
<comment type="caution">
    <text evidence="1">The sequence shown here is derived from an EMBL/GenBank/DDBJ whole genome shotgun (WGS) entry which is preliminary data.</text>
</comment>
<organism evidence="1 2">
    <name type="scientific">Araneus ventricosus</name>
    <name type="common">Orbweaver spider</name>
    <name type="synonym">Epeira ventricosa</name>
    <dbReference type="NCBI Taxonomy" id="182803"/>
    <lineage>
        <taxon>Eukaryota</taxon>
        <taxon>Metazoa</taxon>
        <taxon>Ecdysozoa</taxon>
        <taxon>Arthropoda</taxon>
        <taxon>Chelicerata</taxon>
        <taxon>Arachnida</taxon>
        <taxon>Araneae</taxon>
        <taxon>Araneomorphae</taxon>
        <taxon>Entelegynae</taxon>
        <taxon>Araneoidea</taxon>
        <taxon>Araneidae</taxon>
        <taxon>Araneus</taxon>
    </lineage>
</organism>
<evidence type="ECO:0000313" key="1">
    <source>
        <dbReference type="EMBL" id="GBN18755.1"/>
    </source>
</evidence>
<dbReference type="InterPro" id="IPR012337">
    <property type="entry name" value="RNaseH-like_sf"/>
</dbReference>
<dbReference type="InterPro" id="IPR036397">
    <property type="entry name" value="RNaseH_sf"/>
</dbReference>
<dbReference type="SUPFAM" id="SSF53098">
    <property type="entry name" value="Ribonuclease H-like"/>
    <property type="match status" value="1"/>
</dbReference>
<dbReference type="EMBL" id="BGPR01006411">
    <property type="protein sequence ID" value="GBN18755.1"/>
    <property type="molecule type" value="Genomic_DNA"/>
</dbReference>
<sequence length="282" mass="31481">MSGCYKGSSGRIKIVAPHVTWSHCCINRQSLASKPLPDSLKEVLNKSVKVVNCIKANSTNTRLFRSLCGDMGSLHTTLLLHTESKIIQETRITLLGNARIRLGWVKAHIGIKDNETADALAKVATKDGTPANLQFPKRHLKNQLLQLSLRVGKLSGIIVRLADRFTALYCKHQTNSCTGPENASNSPLAMALPQLPKEIWSPFNRLLRLFWEIVNALHYAKRCPLTLSYHLKEPSPQSIVHWWKSALSSKLSRRNIGRLIKFLATNEDLIKSQNTTPSHAPT</sequence>